<dbReference type="Proteomes" id="UP000712281">
    <property type="component" value="Unassembled WGS sequence"/>
</dbReference>
<feature type="compositionally biased region" description="Polar residues" evidence="1">
    <location>
        <begin position="145"/>
        <end position="157"/>
    </location>
</feature>
<comment type="caution">
    <text evidence="2">The sequence shown here is derived from an EMBL/GenBank/DDBJ whole genome shotgun (WGS) entry which is preliminary data.</text>
</comment>
<accession>A0A8S9JGJ5</accession>
<proteinExistence type="predicted"/>
<protein>
    <submittedName>
        <fullName evidence="2">Uncharacterized protein</fullName>
    </submittedName>
</protein>
<feature type="region of interest" description="Disordered" evidence="1">
    <location>
        <begin position="133"/>
        <end position="178"/>
    </location>
</feature>
<dbReference type="AlphaFoldDB" id="A0A8S9JGJ5"/>
<feature type="compositionally biased region" description="Low complexity" evidence="1">
    <location>
        <begin position="158"/>
        <end position="171"/>
    </location>
</feature>
<reference evidence="2" key="1">
    <citation type="submission" date="2019-12" db="EMBL/GenBank/DDBJ databases">
        <title>Genome sequencing and annotation of Brassica cretica.</title>
        <authorList>
            <person name="Studholme D.J."/>
            <person name="Sarris P.F."/>
        </authorList>
    </citation>
    <scope>NUCLEOTIDE SEQUENCE</scope>
    <source>
        <strain evidence="2">PFS-001/15</strain>
        <tissue evidence="2">Leaf</tissue>
    </source>
</reference>
<evidence type="ECO:0000313" key="3">
    <source>
        <dbReference type="Proteomes" id="UP000712281"/>
    </source>
</evidence>
<sequence length="178" mass="19430">MRGHSISKNGRLRIEAPVRLSHAESWREGVVIHCKGGPHPRNRVLGLPGHATSQGSSKKRGGGNRLSCVVNGFLEPVLTEYSQILTLSFQVRTRRRRSRLGVVPARGVWEMPPKNARQAQPTTTAQRAARRAARAASQAIDETEIQTGDNVEVNQENGQAPGQGQAAMDAAAMEELRR</sequence>
<feature type="region of interest" description="Disordered" evidence="1">
    <location>
        <begin position="41"/>
        <end position="64"/>
    </location>
</feature>
<name>A0A8S9JGJ5_BRACR</name>
<gene>
    <name evidence="2" type="ORF">F2Q68_00004207</name>
</gene>
<evidence type="ECO:0000256" key="1">
    <source>
        <dbReference type="SAM" id="MobiDB-lite"/>
    </source>
</evidence>
<evidence type="ECO:0000313" key="2">
    <source>
        <dbReference type="EMBL" id="KAF2580709.1"/>
    </source>
</evidence>
<dbReference type="EMBL" id="QGKW02001660">
    <property type="protein sequence ID" value="KAF2580709.1"/>
    <property type="molecule type" value="Genomic_DNA"/>
</dbReference>
<organism evidence="2 3">
    <name type="scientific">Brassica cretica</name>
    <name type="common">Mustard</name>
    <dbReference type="NCBI Taxonomy" id="69181"/>
    <lineage>
        <taxon>Eukaryota</taxon>
        <taxon>Viridiplantae</taxon>
        <taxon>Streptophyta</taxon>
        <taxon>Embryophyta</taxon>
        <taxon>Tracheophyta</taxon>
        <taxon>Spermatophyta</taxon>
        <taxon>Magnoliopsida</taxon>
        <taxon>eudicotyledons</taxon>
        <taxon>Gunneridae</taxon>
        <taxon>Pentapetalae</taxon>
        <taxon>rosids</taxon>
        <taxon>malvids</taxon>
        <taxon>Brassicales</taxon>
        <taxon>Brassicaceae</taxon>
        <taxon>Brassiceae</taxon>
        <taxon>Brassica</taxon>
    </lineage>
</organism>